<dbReference type="InterPro" id="IPR029063">
    <property type="entry name" value="SAM-dependent_MTases_sf"/>
</dbReference>
<dbReference type="Proteomes" id="UP001597263">
    <property type="component" value="Unassembled WGS sequence"/>
</dbReference>
<dbReference type="EMBL" id="JBHTMA010000001">
    <property type="protein sequence ID" value="MFD1225606.1"/>
    <property type="molecule type" value="Genomic_DNA"/>
</dbReference>
<dbReference type="InterPro" id="IPR007848">
    <property type="entry name" value="Small_mtfrase_dom"/>
</dbReference>
<proteinExistence type="predicted"/>
<organism evidence="5 6">
    <name type="scientific">Pseudochrobactrum kiredjianiae</name>
    <dbReference type="NCBI Taxonomy" id="386305"/>
    <lineage>
        <taxon>Bacteria</taxon>
        <taxon>Pseudomonadati</taxon>
        <taxon>Pseudomonadota</taxon>
        <taxon>Alphaproteobacteria</taxon>
        <taxon>Hyphomicrobiales</taxon>
        <taxon>Brucellaceae</taxon>
        <taxon>Pseudochrobactrum</taxon>
    </lineage>
</organism>
<evidence type="ECO:0000313" key="6">
    <source>
        <dbReference type="Proteomes" id="UP001597263"/>
    </source>
</evidence>
<keyword evidence="1 5" id="KW-0489">Methyltransferase</keyword>
<evidence type="ECO:0000259" key="4">
    <source>
        <dbReference type="Pfam" id="PF05175"/>
    </source>
</evidence>
<dbReference type="CDD" id="cd02440">
    <property type="entry name" value="AdoMet_MTases"/>
    <property type="match status" value="1"/>
</dbReference>
<keyword evidence="1 5" id="KW-0808">Transferase</keyword>
<feature type="region of interest" description="Disordered" evidence="3">
    <location>
        <begin position="1"/>
        <end position="40"/>
    </location>
</feature>
<accession>A0ABW3UZ61</accession>
<dbReference type="RefSeq" id="WP_289388731.1">
    <property type="nucleotide sequence ID" value="NZ_JAUCBM010000018.1"/>
</dbReference>
<dbReference type="Pfam" id="PF05175">
    <property type="entry name" value="MTS"/>
    <property type="match status" value="1"/>
</dbReference>
<evidence type="ECO:0000256" key="3">
    <source>
        <dbReference type="SAM" id="MobiDB-lite"/>
    </source>
</evidence>
<evidence type="ECO:0000256" key="1">
    <source>
        <dbReference type="ARBA" id="ARBA00022603"/>
    </source>
</evidence>
<feature type="domain" description="Methyltransferase small" evidence="4">
    <location>
        <begin position="108"/>
        <end position="194"/>
    </location>
</feature>
<dbReference type="InterPro" id="IPR002052">
    <property type="entry name" value="DNA_methylase_N6_adenine_CS"/>
</dbReference>
<sequence length="322" mass="36337">MSLRAGDPPPHFPTCHPLPPVSLATPQEQKRGFCPTGKKGKKEMAKLTKAQLKAHREAEAILTKDRLSEDEKLFVLDNWHEGANFTNGASGAFFTPADLASDFAIEAGSGRIIDLCAGIGTLSYHIYDRHRYNPQQVEITCVEINPRYVEIGKKILPEARWICADVFDWREWWMKDLKGELFETAVSNPPFSKVRRSGSAPRYSGSEFEFHVIDIAAEMAKYGTFIVPQQSANFRYSGAHFFDWRKDGRAVEFCKTTGWQMNAGIGIDCSIFKDQWKDTSIITEVVNFDYGLDREEHKAEIQNREAILAAVQPFAAQQLALI</sequence>
<keyword evidence="2" id="KW-0949">S-adenosyl-L-methionine</keyword>
<dbReference type="GO" id="GO:0032259">
    <property type="term" value="P:methylation"/>
    <property type="evidence" value="ECO:0007669"/>
    <property type="project" value="UniProtKB-KW"/>
</dbReference>
<protein>
    <submittedName>
        <fullName evidence="5">Methyltransferase</fullName>
    </submittedName>
</protein>
<gene>
    <name evidence="5" type="ORF">ACFQ35_00180</name>
</gene>
<keyword evidence="6" id="KW-1185">Reference proteome</keyword>
<feature type="compositionally biased region" description="Pro residues" evidence="3">
    <location>
        <begin position="7"/>
        <end position="20"/>
    </location>
</feature>
<name>A0ABW3UZ61_9HYPH</name>
<dbReference type="GO" id="GO:0008168">
    <property type="term" value="F:methyltransferase activity"/>
    <property type="evidence" value="ECO:0007669"/>
    <property type="project" value="UniProtKB-KW"/>
</dbReference>
<comment type="caution">
    <text evidence="5">The sequence shown here is derived from an EMBL/GenBank/DDBJ whole genome shotgun (WGS) entry which is preliminary data.</text>
</comment>
<evidence type="ECO:0000256" key="2">
    <source>
        <dbReference type="ARBA" id="ARBA00022691"/>
    </source>
</evidence>
<dbReference type="PROSITE" id="PS00092">
    <property type="entry name" value="N6_MTASE"/>
    <property type="match status" value="1"/>
</dbReference>
<reference evidence="6" key="1">
    <citation type="journal article" date="2019" name="Int. J. Syst. Evol. Microbiol.">
        <title>The Global Catalogue of Microorganisms (GCM) 10K type strain sequencing project: providing services to taxonomists for standard genome sequencing and annotation.</title>
        <authorList>
            <consortium name="The Broad Institute Genomics Platform"/>
            <consortium name="The Broad Institute Genome Sequencing Center for Infectious Disease"/>
            <person name="Wu L."/>
            <person name="Ma J."/>
        </authorList>
    </citation>
    <scope>NUCLEOTIDE SEQUENCE [LARGE SCALE GENOMIC DNA]</scope>
    <source>
        <strain evidence="6">CCUG 49584</strain>
    </source>
</reference>
<dbReference type="SUPFAM" id="SSF53335">
    <property type="entry name" value="S-adenosyl-L-methionine-dependent methyltransferases"/>
    <property type="match status" value="1"/>
</dbReference>
<evidence type="ECO:0000313" key="5">
    <source>
        <dbReference type="EMBL" id="MFD1225606.1"/>
    </source>
</evidence>
<dbReference type="Gene3D" id="3.40.50.150">
    <property type="entry name" value="Vaccinia Virus protein VP39"/>
    <property type="match status" value="1"/>
</dbReference>